<dbReference type="Gene3D" id="3.30.530.20">
    <property type="match status" value="1"/>
</dbReference>
<dbReference type="OrthoDB" id="2344588at2759"/>
<name>A0A1D2MID6_ORCCI</name>
<dbReference type="SUPFAM" id="SSF55961">
    <property type="entry name" value="Bet v1-like"/>
    <property type="match status" value="1"/>
</dbReference>
<dbReference type="GO" id="GO:0005581">
    <property type="term" value="C:collagen trimer"/>
    <property type="evidence" value="ECO:0007669"/>
    <property type="project" value="UniProtKB-KW"/>
</dbReference>
<dbReference type="STRING" id="48709.A0A1D2MID6"/>
<protein>
    <submittedName>
        <fullName evidence="2">Collagen type IV alpha-3-binding protein</fullName>
    </submittedName>
</protein>
<dbReference type="InterPro" id="IPR002913">
    <property type="entry name" value="START_lipid-bd_dom"/>
</dbReference>
<keyword evidence="3" id="KW-1185">Reference proteome</keyword>
<evidence type="ECO:0000313" key="3">
    <source>
        <dbReference type="Proteomes" id="UP000094527"/>
    </source>
</evidence>
<evidence type="ECO:0000313" key="2">
    <source>
        <dbReference type="EMBL" id="ODM92756.1"/>
    </source>
</evidence>
<accession>A0A1D2MID6</accession>
<comment type="caution">
    <text evidence="2">The sequence shown here is derived from an EMBL/GenBank/DDBJ whole genome shotgun (WGS) entry which is preliminary data.</text>
</comment>
<dbReference type="GO" id="GO:0008289">
    <property type="term" value="F:lipid binding"/>
    <property type="evidence" value="ECO:0007669"/>
    <property type="project" value="InterPro"/>
</dbReference>
<reference evidence="2 3" key="1">
    <citation type="journal article" date="2016" name="Genome Biol. Evol.">
        <title>Gene Family Evolution Reflects Adaptation to Soil Environmental Stressors in the Genome of the Collembolan Orchesella cincta.</title>
        <authorList>
            <person name="Faddeeva-Vakhrusheva A."/>
            <person name="Derks M.F."/>
            <person name="Anvar S.Y."/>
            <person name="Agamennone V."/>
            <person name="Suring W."/>
            <person name="Smit S."/>
            <person name="van Straalen N.M."/>
            <person name="Roelofs D."/>
        </authorList>
    </citation>
    <scope>NUCLEOTIDE SEQUENCE [LARGE SCALE GENOMIC DNA]</scope>
    <source>
        <tissue evidence="2">Mixed pool</tissue>
    </source>
</reference>
<dbReference type="AlphaFoldDB" id="A0A1D2MID6"/>
<sequence length="106" mass="12221">MTILESVSEDTLVFLQIHKRVWPAAQRDALFWSHIRSAPDARDSDGPRTWIVCNHSTDHDKAPECKNGKYIKLLRYTGCLIVISRIDYRQSMFLVHPNHGIRSGTM</sequence>
<keyword evidence="2" id="KW-0176">Collagen</keyword>
<evidence type="ECO:0000259" key="1">
    <source>
        <dbReference type="Pfam" id="PF01852"/>
    </source>
</evidence>
<dbReference type="InterPro" id="IPR023393">
    <property type="entry name" value="START-like_dom_sf"/>
</dbReference>
<dbReference type="EMBL" id="LJIJ01001156">
    <property type="protein sequence ID" value="ODM92756.1"/>
    <property type="molecule type" value="Genomic_DNA"/>
</dbReference>
<proteinExistence type="predicted"/>
<dbReference type="Pfam" id="PF01852">
    <property type="entry name" value="START"/>
    <property type="match status" value="1"/>
</dbReference>
<feature type="domain" description="START" evidence="1">
    <location>
        <begin position="1"/>
        <end position="81"/>
    </location>
</feature>
<organism evidence="2 3">
    <name type="scientific">Orchesella cincta</name>
    <name type="common">Springtail</name>
    <name type="synonym">Podura cincta</name>
    <dbReference type="NCBI Taxonomy" id="48709"/>
    <lineage>
        <taxon>Eukaryota</taxon>
        <taxon>Metazoa</taxon>
        <taxon>Ecdysozoa</taxon>
        <taxon>Arthropoda</taxon>
        <taxon>Hexapoda</taxon>
        <taxon>Collembola</taxon>
        <taxon>Entomobryomorpha</taxon>
        <taxon>Entomobryoidea</taxon>
        <taxon>Orchesellidae</taxon>
        <taxon>Orchesellinae</taxon>
        <taxon>Orchesella</taxon>
    </lineage>
</organism>
<dbReference type="Proteomes" id="UP000094527">
    <property type="component" value="Unassembled WGS sequence"/>
</dbReference>
<gene>
    <name evidence="2" type="ORF">Ocin01_13932</name>
</gene>